<evidence type="ECO:0000259" key="18">
    <source>
        <dbReference type="PROSITE" id="PS50857"/>
    </source>
</evidence>
<accession>A0A481MZX3</accession>
<evidence type="ECO:0000256" key="5">
    <source>
        <dbReference type="ARBA" id="ARBA00022660"/>
    </source>
</evidence>
<evidence type="ECO:0000313" key="20">
    <source>
        <dbReference type="EMBL" id="QAU56340.1"/>
    </source>
</evidence>
<keyword evidence="9" id="KW-0460">Magnesium</keyword>
<evidence type="ECO:0000256" key="16">
    <source>
        <dbReference type="RuleBase" id="RU000457"/>
    </source>
</evidence>
<dbReference type="NCBIfam" id="TIGR02866">
    <property type="entry name" value="CoxB"/>
    <property type="match status" value="1"/>
</dbReference>
<dbReference type="PROSITE" id="PS50999">
    <property type="entry name" value="COX2_TM"/>
    <property type="match status" value="1"/>
</dbReference>
<name>A0A481MZX3_9CNID</name>
<dbReference type="InterPro" id="IPR045187">
    <property type="entry name" value="CcO_II"/>
</dbReference>
<sequence length="252" mass="28715">MTNLLNNWLIINQFGYDLPEPWQLSLQDAAHPVMEEIIFFHDQVMFILTIIITTVLWLIIKALSGKAYHRYLVDGTLLEIIWTIVPAIILVLIAFPSLKLLYLMDEVMDPALTIKANRVMVGHQWYWSYEYSDYQAETLEFDSYMVPTSDLNKGDFRLLEVDNRLVVPINTHVRVLVTGADVLHSFAVPALAVKMDAVPGRPYPTGFFIKRPGIFYGQCSEICGANHSFMPIVIEAVSLDKYINWVLSGSSE</sequence>
<keyword evidence="6 16" id="KW-0812">Transmembrane</keyword>
<keyword evidence="7 16" id="KW-0479">Metal-binding</keyword>
<comment type="cofactor">
    <cofactor evidence="16">
        <name>Cu cation</name>
        <dbReference type="ChEBI" id="CHEBI:23378"/>
    </cofactor>
    <text evidence="16">Binds a copper A center.</text>
</comment>
<keyword evidence="13 16" id="KW-0186">Copper</keyword>
<dbReference type="PROSITE" id="PS00078">
    <property type="entry name" value="COX2"/>
    <property type="match status" value="1"/>
</dbReference>
<dbReference type="GO" id="GO:0016491">
    <property type="term" value="F:oxidoreductase activity"/>
    <property type="evidence" value="ECO:0007669"/>
    <property type="project" value="UniProtKB-KW"/>
</dbReference>
<dbReference type="FunFam" id="2.60.40.420:FF:000001">
    <property type="entry name" value="Cytochrome c oxidase subunit 2"/>
    <property type="match status" value="1"/>
</dbReference>
<keyword evidence="12 17" id="KW-1133">Transmembrane helix</keyword>
<evidence type="ECO:0000256" key="3">
    <source>
        <dbReference type="ARBA" id="ARBA00015946"/>
    </source>
</evidence>
<dbReference type="PROSITE" id="PS50857">
    <property type="entry name" value="COX2_CUA"/>
    <property type="match status" value="1"/>
</dbReference>
<keyword evidence="5 16" id="KW-0679">Respiratory chain</keyword>
<protein>
    <recommendedName>
        <fullName evidence="3 16">Cytochrome c oxidase subunit 2</fullName>
    </recommendedName>
</protein>
<evidence type="ECO:0000256" key="4">
    <source>
        <dbReference type="ARBA" id="ARBA00022448"/>
    </source>
</evidence>
<comment type="function">
    <text evidence="16">Component of the cytochrome c oxidase, the last enzyme in the mitochondrial electron transport chain which drives oxidative phosphorylation. The respiratory chain contains 3 multisubunit complexes succinate dehydrogenase (complex II, CII), ubiquinol-cytochrome c oxidoreductase (cytochrome b-c1 complex, complex III, CIII) and cytochrome c oxidase (complex IV, CIV), that cooperate to transfer electrons derived from NADH and succinate to molecular oxygen, creating an electrochemical gradient over the inner membrane that drives transmembrane transport and the ATP synthase. Cytochrome c oxidase is the component of the respiratory chain that catalyzes the reduction of oxygen to water. Electrons originating from reduced cytochrome c in the intermembrane space (IMS) are transferred via the dinuclear copper A center (CU(A)) of subunit 2 and heme A of subunit 1 to the active site in subunit 1, a binuclear center (BNC) formed by heme A3 and copper B (CU(B)). The BNC reduces molecular oxygen to 2 water molecules using 4 electrons from cytochrome c in the IMS and 4 protons from the mitochondrial matrix.</text>
</comment>
<feature type="transmembrane region" description="Helical" evidence="17">
    <location>
        <begin position="80"/>
        <end position="102"/>
    </location>
</feature>
<keyword evidence="20" id="KW-0560">Oxidoreductase</keyword>
<dbReference type="InterPro" id="IPR008972">
    <property type="entry name" value="Cupredoxin"/>
</dbReference>
<dbReference type="Pfam" id="PF02790">
    <property type="entry name" value="COX2_TM"/>
    <property type="match status" value="1"/>
</dbReference>
<evidence type="ECO:0000256" key="8">
    <source>
        <dbReference type="ARBA" id="ARBA00022792"/>
    </source>
</evidence>
<dbReference type="GO" id="GO:0005507">
    <property type="term" value="F:copper ion binding"/>
    <property type="evidence" value="ECO:0007669"/>
    <property type="project" value="InterPro"/>
</dbReference>
<evidence type="ECO:0000259" key="19">
    <source>
        <dbReference type="PROSITE" id="PS50999"/>
    </source>
</evidence>
<dbReference type="GO" id="GO:0042773">
    <property type="term" value="P:ATP synthesis coupled electron transport"/>
    <property type="evidence" value="ECO:0007669"/>
    <property type="project" value="TreeGrafter"/>
</dbReference>
<dbReference type="PANTHER" id="PTHR22888">
    <property type="entry name" value="CYTOCHROME C OXIDASE, SUBUNIT II"/>
    <property type="match status" value="1"/>
</dbReference>
<geneLocation type="mitochondrion" evidence="20"/>
<dbReference type="InterPro" id="IPR036257">
    <property type="entry name" value="Cyt_c_oxidase_su2_TM_sf"/>
</dbReference>
<keyword evidence="11 16" id="KW-0249">Electron transport</keyword>
<feature type="domain" description="Cytochrome oxidase subunit II copper A binding" evidence="18">
    <location>
        <begin position="113"/>
        <end position="248"/>
    </location>
</feature>
<feature type="domain" description="Cytochrome oxidase subunit II transmembrane region profile" evidence="19">
    <location>
        <begin position="18"/>
        <end position="108"/>
    </location>
</feature>
<evidence type="ECO:0000256" key="15">
    <source>
        <dbReference type="ARBA" id="ARBA00049512"/>
    </source>
</evidence>
<feature type="transmembrane region" description="Helical" evidence="17">
    <location>
        <begin position="44"/>
        <end position="60"/>
    </location>
</feature>
<dbReference type="SUPFAM" id="SSF81464">
    <property type="entry name" value="Cytochrome c oxidase subunit II-like, transmembrane region"/>
    <property type="match status" value="1"/>
</dbReference>
<dbReference type="GO" id="GO:0004129">
    <property type="term" value="F:cytochrome-c oxidase activity"/>
    <property type="evidence" value="ECO:0007669"/>
    <property type="project" value="UniProtKB-EC"/>
</dbReference>
<evidence type="ECO:0000256" key="12">
    <source>
        <dbReference type="ARBA" id="ARBA00022989"/>
    </source>
</evidence>
<evidence type="ECO:0000256" key="1">
    <source>
        <dbReference type="ARBA" id="ARBA00004448"/>
    </source>
</evidence>
<proteinExistence type="inferred from homology"/>
<evidence type="ECO:0000256" key="6">
    <source>
        <dbReference type="ARBA" id="ARBA00022692"/>
    </source>
</evidence>
<dbReference type="Gene3D" id="2.60.40.420">
    <property type="entry name" value="Cupredoxins - blue copper proteins"/>
    <property type="match status" value="1"/>
</dbReference>
<evidence type="ECO:0000256" key="10">
    <source>
        <dbReference type="ARBA" id="ARBA00022967"/>
    </source>
</evidence>
<gene>
    <name evidence="20" type="primary">COII</name>
</gene>
<dbReference type="InterPro" id="IPR001505">
    <property type="entry name" value="Copper_CuA"/>
</dbReference>
<evidence type="ECO:0000256" key="2">
    <source>
        <dbReference type="ARBA" id="ARBA00007866"/>
    </source>
</evidence>
<keyword evidence="14 16" id="KW-0472">Membrane</keyword>
<evidence type="ECO:0000256" key="13">
    <source>
        <dbReference type="ARBA" id="ARBA00023008"/>
    </source>
</evidence>
<dbReference type="Gene3D" id="1.10.287.90">
    <property type="match status" value="1"/>
</dbReference>
<dbReference type="PRINTS" id="PR01166">
    <property type="entry name" value="CYCOXIDASEII"/>
</dbReference>
<dbReference type="AlphaFoldDB" id="A0A481MZX3"/>
<evidence type="ECO:0000256" key="7">
    <source>
        <dbReference type="ARBA" id="ARBA00022723"/>
    </source>
</evidence>
<keyword evidence="8 16" id="KW-0999">Mitochondrion inner membrane</keyword>
<keyword evidence="10" id="KW-1278">Translocase</keyword>
<evidence type="ECO:0000256" key="14">
    <source>
        <dbReference type="ARBA" id="ARBA00023136"/>
    </source>
</evidence>
<dbReference type="InterPro" id="IPR034210">
    <property type="entry name" value="CcO_II_C"/>
</dbReference>
<keyword evidence="4 16" id="KW-0813">Transport</keyword>
<comment type="subcellular location">
    <subcellularLocation>
        <location evidence="1 16">Mitochondrion inner membrane</location>
        <topology evidence="1 16">Multi-pass membrane protein</topology>
    </subcellularLocation>
</comment>
<dbReference type="CDD" id="cd13912">
    <property type="entry name" value="CcO_II_C"/>
    <property type="match status" value="1"/>
</dbReference>
<dbReference type="PANTHER" id="PTHR22888:SF9">
    <property type="entry name" value="CYTOCHROME C OXIDASE SUBUNIT 2"/>
    <property type="match status" value="1"/>
</dbReference>
<keyword evidence="16 20" id="KW-0496">Mitochondrion</keyword>
<evidence type="ECO:0000256" key="9">
    <source>
        <dbReference type="ARBA" id="ARBA00022842"/>
    </source>
</evidence>
<dbReference type="Pfam" id="PF00116">
    <property type="entry name" value="COX2"/>
    <property type="match status" value="1"/>
</dbReference>
<dbReference type="InterPro" id="IPR011759">
    <property type="entry name" value="Cyt_c_oxidase_su2_TM_dom"/>
</dbReference>
<reference evidence="20" key="1">
    <citation type="journal article" date="2019" name="Gene">
        <title>Deep-water sea anemone with a two-chromosome mitochondrial genome.</title>
        <authorList>
            <person name="Dubin A."/>
            <person name="Chi S.I."/>
            <person name="Emblem A."/>
            <person name="Moum T."/>
            <person name="Johansen S.D."/>
        </authorList>
    </citation>
    <scope>NUCLEOTIDE SEQUENCE</scope>
</reference>
<evidence type="ECO:0000256" key="17">
    <source>
        <dbReference type="SAM" id="Phobius"/>
    </source>
</evidence>
<dbReference type="SUPFAM" id="SSF49503">
    <property type="entry name" value="Cupredoxins"/>
    <property type="match status" value="1"/>
</dbReference>
<comment type="catalytic activity">
    <reaction evidence="15">
        <text>4 Fe(II)-[cytochrome c] + O2 + 8 H(+)(in) = 4 Fe(III)-[cytochrome c] + 2 H2O + 4 H(+)(out)</text>
        <dbReference type="Rhea" id="RHEA:11436"/>
        <dbReference type="Rhea" id="RHEA-COMP:10350"/>
        <dbReference type="Rhea" id="RHEA-COMP:14399"/>
        <dbReference type="ChEBI" id="CHEBI:15377"/>
        <dbReference type="ChEBI" id="CHEBI:15378"/>
        <dbReference type="ChEBI" id="CHEBI:15379"/>
        <dbReference type="ChEBI" id="CHEBI:29033"/>
        <dbReference type="ChEBI" id="CHEBI:29034"/>
        <dbReference type="EC" id="7.1.1.9"/>
    </reaction>
    <physiologicalReaction direction="left-to-right" evidence="15">
        <dbReference type="Rhea" id="RHEA:11437"/>
    </physiologicalReaction>
</comment>
<evidence type="ECO:0000256" key="11">
    <source>
        <dbReference type="ARBA" id="ARBA00022982"/>
    </source>
</evidence>
<organism evidence="20">
    <name type="scientific">Protanthea simplex</name>
    <dbReference type="NCBI Taxonomy" id="1499606"/>
    <lineage>
        <taxon>Eukaryota</taxon>
        <taxon>Metazoa</taxon>
        <taxon>Cnidaria</taxon>
        <taxon>Anthozoa</taxon>
        <taxon>Hexacorallia</taxon>
        <taxon>Actiniaria</taxon>
        <taxon>Protantheae</taxon>
        <taxon>Gonactiniidae</taxon>
        <taxon>Protanthea</taxon>
    </lineage>
</organism>
<dbReference type="InterPro" id="IPR014222">
    <property type="entry name" value="Cyt_c_oxidase_su2"/>
</dbReference>
<dbReference type="InterPro" id="IPR002429">
    <property type="entry name" value="CcO_II-like_C"/>
</dbReference>
<comment type="similarity">
    <text evidence="2 16">Belongs to the cytochrome c oxidase subunit 2 family.</text>
</comment>
<dbReference type="EMBL" id="MH500775">
    <property type="protein sequence ID" value="QAU56340.1"/>
    <property type="molecule type" value="Genomic_DNA"/>
</dbReference>
<dbReference type="GO" id="GO:0005743">
    <property type="term" value="C:mitochondrial inner membrane"/>
    <property type="evidence" value="ECO:0007669"/>
    <property type="project" value="UniProtKB-SubCell"/>
</dbReference>